<protein>
    <submittedName>
        <fullName evidence="2">Kinase-like protein</fullName>
    </submittedName>
</protein>
<evidence type="ECO:0000313" key="2">
    <source>
        <dbReference type="EMBL" id="KXS09468.1"/>
    </source>
</evidence>
<dbReference type="AlphaFoldDB" id="A0A138ZY83"/>
<dbReference type="PANTHER" id="PTHR44329">
    <property type="entry name" value="SERINE/THREONINE-PROTEIN KINASE TNNI3K-RELATED"/>
    <property type="match status" value="1"/>
</dbReference>
<name>A0A138ZY83_GONPJ</name>
<gene>
    <name evidence="2" type="ORF">M427DRAFT_38803</name>
</gene>
<dbReference type="OrthoDB" id="346907at2759"/>
<dbReference type="EMBL" id="KQ965861">
    <property type="protein sequence ID" value="KXS09468.1"/>
    <property type="molecule type" value="Genomic_DNA"/>
</dbReference>
<dbReference type="PROSITE" id="PS50011">
    <property type="entry name" value="PROTEIN_KINASE_DOM"/>
    <property type="match status" value="1"/>
</dbReference>
<dbReference type="GO" id="GO:0004674">
    <property type="term" value="F:protein serine/threonine kinase activity"/>
    <property type="evidence" value="ECO:0007669"/>
    <property type="project" value="TreeGrafter"/>
</dbReference>
<evidence type="ECO:0000313" key="3">
    <source>
        <dbReference type="Proteomes" id="UP000070544"/>
    </source>
</evidence>
<dbReference type="GO" id="GO:0005524">
    <property type="term" value="F:ATP binding"/>
    <property type="evidence" value="ECO:0007669"/>
    <property type="project" value="InterPro"/>
</dbReference>
<feature type="domain" description="Protein kinase" evidence="1">
    <location>
        <begin position="130"/>
        <end position="402"/>
    </location>
</feature>
<dbReference type="InterPro" id="IPR011009">
    <property type="entry name" value="Kinase-like_dom_sf"/>
</dbReference>
<dbReference type="SUPFAM" id="SSF56112">
    <property type="entry name" value="Protein kinase-like (PK-like)"/>
    <property type="match status" value="1"/>
</dbReference>
<dbReference type="InterPro" id="IPR000719">
    <property type="entry name" value="Prot_kinase_dom"/>
</dbReference>
<reference evidence="2 3" key="1">
    <citation type="journal article" date="2015" name="Genome Biol. Evol.">
        <title>Phylogenomic analyses indicate that early fungi evolved digesting cell walls of algal ancestors of land plants.</title>
        <authorList>
            <person name="Chang Y."/>
            <person name="Wang S."/>
            <person name="Sekimoto S."/>
            <person name="Aerts A.L."/>
            <person name="Choi C."/>
            <person name="Clum A."/>
            <person name="LaButti K.M."/>
            <person name="Lindquist E.A."/>
            <person name="Yee Ngan C."/>
            <person name="Ohm R.A."/>
            <person name="Salamov A.A."/>
            <person name="Grigoriev I.V."/>
            <person name="Spatafora J.W."/>
            <person name="Berbee M.L."/>
        </authorList>
    </citation>
    <scope>NUCLEOTIDE SEQUENCE [LARGE SCALE GENOMIC DNA]</scope>
    <source>
        <strain evidence="2 3">JEL478</strain>
    </source>
</reference>
<evidence type="ECO:0000259" key="1">
    <source>
        <dbReference type="PROSITE" id="PS50011"/>
    </source>
</evidence>
<proteinExistence type="predicted"/>
<keyword evidence="2" id="KW-0418">Kinase</keyword>
<dbReference type="InterPro" id="IPR051681">
    <property type="entry name" value="Ser/Thr_Kinases-Pseudokinases"/>
</dbReference>
<keyword evidence="2" id="KW-0808">Transferase</keyword>
<sequence>MADQMNTEVNLGSLETVLQVNGFIANLKSDMIVAIEVANQEHQKRSREMKNYFDQYAANFQQNNESLQLQLGMIMKEVKELKEKRDLEGTSEVRLEETDEEKEEQAVKSAEFFSIDFNDCTFEGGSLLNAITVREASSGRWKGVLGRWQGIDIMAKSMTSARDASADAVADKNSILTTFRELLIWTQLHHPSILPIYGVGSFEPEPDRVVTFAVAPLIKYDLMSYIKSHKSITMHSKLRLMHDIANGLKVLHGKSFVHTNVKPQNILVTDNGRAMISDFSLALSFSEASNVEKVKEHPKTHLYASPERLRGENGIDPTDDVYSFAIVCAAIWRVQDPPYVCDGDIDEDFLDEIQNGTRPDSGTKKFEHMPKLLEKLIHDCWDATGKPRPTFAQVVERLDEIMEVLDLQKFTEAAAAIIGKGKDRQFA</sequence>
<dbReference type="Gene3D" id="1.10.510.10">
    <property type="entry name" value="Transferase(Phosphotransferase) domain 1"/>
    <property type="match status" value="1"/>
</dbReference>
<dbReference type="Pfam" id="PF07714">
    <property type="entry name" value="PK_Tyr_Ser-Thr"/>
    <property type="match status" value="1"/>
</dbReference>
<dbReference type="InterPro" id="IPR001245">
    <property type="entry name" value="Ser-Thr/Tyr_kinase_cat_dom"/>
</dbReference>
<dbReference type="STRING" id="1344416.A0A138ZY83"/>
<dbReference type="Proteomes" id="UP000070544">
    <property type="component" value="Unassembled WGS sequence"/>
</dbReference>
<accession>A0A138ZY83</accession>
<organism evidence="2 3">
    <name type="scientific">Gonapodya prolifera (strain JEL478)</name>
    <name type="common">Monoblepharis prolifera</name>
    <dbReference type="NCBI Taxonomy" id="1344416"/>
    <lineage>
        <taxon>Eukaryota</taxon>
        <taxon>Fungi</taxon>
        <taxon>Fungi incertae sedis</taxon>
        <taxon>Chytridiomycota</taxon>
        <taxon>Chytridiomycota incertae sedis</taxon>
        <taxon>Monoblepharidomycetes</taxon>
        <taxon>Monoblepharidales</taxon>
        <taxon>Gonapodyaceae</taxon>
        <taxon>Gonapodya</taxon>
    </lineage>
</organism>
<keyword evidence="3" id="KW-1185">Reference proteome</keyword>